<dbReference type="RefSeq" id="WP_039645229.1">
    <property type="nucleotide sequence ID" value="NZ_JXBL01000001.1"/>
</dbReference>
<protein>
    <recommendedName>
        <fullName evidence="4">Tetratricopeptide repeat protein</fullName>
    </recommendedName>
</protein>
<gene>
    <name evidence="2" type="ORF">SE37_07905</name>
</gene>
<comment type="caution">
    <text evidence="2">The sequence shown here is derived from an EMBL/GenBank/DDBJ whole genome shotgun (WGS) entry which is preliminary data.</text>
</comment>
<dbReference type="InterPro" id="IPR019734">
    <property type="entry name" value="TPR_rpt"/>
</dbReference>
<dbReference type="InterPro" id="IPR017853">
    <property type="entry name" value="GH"/>
</dbReference>
<dbReference type="PROSITE" id="PS50005">
    <property type="entry name" value="TPR"/>
    <property type="match status" value="1"/>
</dbReference>
<evidence type="ECO:0008006" key="4">
    <source>
        <dbReference type="Google" id="ProtNLM"/>
    </source>
</evidence>
<dbReference type="EMBL" id="JXBL01000001">
    <property type="protein sequence ID" value="KIE42555.1"/>
    <property type="molecule type" value="Genomic_DNA"/>
</dbReference>
<dbReference type="Gene3D" id="3.20.20.80">
    <property type="entry name" value="Glycosidases"/>
    <property type="match status" value="2"/>
</dbReference>
<keyword evidence="3" id="KW-1185">Reference proteome</keyword>
<evidence type="ECO:0000256" key="1">
    <source>
        <dbReference type="PROSITE-ProRule" id="PRU00339"/>
    </source>
</evidence>
<evidence type="ECO:0000313" key="3">
    <source>
        <dbReference type="Proteomes" id="UP000031433"/>
    </source>
</evidence>
<dbReference type="InterPro" id="IPR011990">
    <property type="entry name" value="TPR-like_helical_dom_sf"/>
</dbReference>
<evidence type="ECO:0000313" key="2">
    <source>
        <dbReference type="EMBL" id="KIE42555.1"/>
    </source>
</evidence>
<dbReference type="AlphaFoldDB" id="A0A0C1U462"/>
<dbReference type="SUPFAM" id="SSF51445">
    <property type="entry name" value="(Trans)glycosidases"/>
    <property type="match status" value="1"/>
</dbReference>
<sequence length="805" mass="91260">MTGKPRTDYVALGFTALERGDCQEAVNIFRRAQETGPTARSFVGLGLAFHRLGDPPAARWAFAKALDLEPADRDANEWIERIGRPAVPARTSGGRGCRFRAGEDFLQIRENGSWRRFFIKGINLGLGLPGYFPGEYPIHRETYRRWFRLMGELGVNSLRVYAVQSPGFYEALADHNEQGGRLFLFQGIWLELPDDGNFRGRDFLEYVHRQIRESVDAVCGNADFPERPGLPHGSYRRDVSTWTAAYVVGREWESCAVRAFNGQYGRKRGNYAGSFLKVDDGLPFEQWAAETCDYLQSYEQATYGCTHPVTTINWPTLDPLAHPSESTYEEGLIRQGFQVNVDVCNEDEDVETFDPARIVSRQGAGFFATYHVYPYYPDFLNNDFLDVDNPYREYLTRLRRHHGRQPIVIAEFGVPSSREATHWQRDGWHHGGHDEESQGRINGLMMEAIRDAGLAGGMLFSWFDEWFKRNWVFLPYELPAERNPFWFNHQDAEQTYGLMAAYPGYPGKVVTLAGRREEWHDATLLQEKRGGAPLHRFGDGRDGARTLVRLSARHDEGYLYLCLETAEPVDFSAAHYLIGLDTCGAKAGETLLPFATNARSPLGLTFLIHLAGEGTSRILVSRFYDKYLNEGLPVRPVPSDTGEWVVMQNITNHRRISKDGTRFYPSRVFSMSGLRFGSLDPRSSRFDSLADWHVSGTLVELRLPWGLLNVTDPSSRQVLWMAEQGTKTRTTDGVAAIACSYRPSGEGLSALPTGGRTNLADALPAGLGPDAIRRYQWEGWNHPLYHTYLKRSYYLYRDVLGRMPE</sequence>
<feature type="repeat" description="TPR" evidence="1">
    <location>
        <begin position="39"/>
        <end position="72"/>
    </location>
</feature>
<accession>A0A0C1U462</accession>
<reference evidence="2 3" key="1">
    <citation type="submission" date="2015-01" db="EMBL/GenBank/DDBJ databases">
        <title>Genome sequence of the anaerobic bacterium Geobacter soli GSS01, a dissimilatory Fe(III) reducer from soil.</title>
        <authorList>
            <person name="Yang G."/>
            <person name="Zhou S."/>
        </authorList>
    </citation>
    <scope>NUCLEOTIDE SEQUENCE [LARGE SCALE GENOMIC DNA]</scope>
    <source>
        <strain evidence="2 3">GSS01</strain>
    </source>
</reference>
<organism evidence="2 3">
    <name type="scientific">Geobacter soli</name>
    <dbReference type="NCBI Taxonomy" id="1510391"/>
    <lineage>
        <taxon>Bacteria</taxon>
        <taxon>Pseudomonadati</taxon>
        <taxon>Thermodesulfobacteriota</taxon>
        <taxon>Desulfuromonadia</taxon>
        <taxon>Geobacterales</taxon>
        <taxon>Geobacteraceae</taxon>
        <taxon>Geobacter</taxon>
    </lineage>
</organism>
<dbReference type="SUPFAM" id="SSF48452">
    <property type="entry name" value="TPR-like"/>
    <property type="match status" value="1"/>
</dbReference>
<proteinExistence type="predicted"/>
<dbReference type="Proteomes" id="UP000031433">
    <property type="component" value="Unassembled WGS sequence"/>
</dbReference>
<dbReference type="Gene3D" id="1.25.40.10">
    <property type="entry name" value="Tetratricopeptide repeat domain"/>
    <property type="match status" value="1"/>
</dbReference>
<name>A0A0C1U462_9BACT</name>
<keyword evidence="1" id="KW-0802">TPR repeat</keyword>